<proteinExistence type="predicted"/>
<name>E6PRQ9_9ZZZZ</name>
<accession>E6PRQ9</accession>
<dbReference type="EMBL" id="CABM01000045">
    <property type="protein sequence ID" value="CBH97615.1"/>
    <property type="molecule type" value="Genomic_DNA"/>
</dbReference>
<reference evidence="1" key="1">
    <citation type="submission" date="2009-10" db="EMBL/GenBank/DDBJ databases">
        <title>Diversity of trophic interactions inside an arsenic-rich microbial ecosystem.</title>
        <authorList>
            <person name="Bertin P.N."/>
            <person name="Heinrich-Salmeron A."/>
            <person name="Pelletier E."/>
            <person name="Goulhen-Chollet F."/>
            <person name="Arsene-Ploetze F."/>
            <person name="Gallien S."/>
            <person name="Calteau A."/>
            <person name="Vallenet D."/>
            <person name="Casiot C."/>
            <person name="Chane-Woon-Ming B."/>
            <person name="Giloteaux L."/>
            <person name="Barakat M."/>
            <person name="Bonnefoy V."/>
            <person name="Bruneel O."/>
            <person name="Chandler M."/>
            <person name="Cleiss J."/>
            <person name="Duran R."/>
            <person name="Elbaz-Poulichet F."/>
            <person name="Fonknechten N."/>
            <person name="Lauga B."/>
            <person name="Mornico D."/>
            <person name="Ortet P."/>
            <person name="Schaeffer C."/>
            <person name="Siguier P."/>
            <person name="Alexander Thil Smith A."/>
            <person name="Van Dorsselaer A."/>
            <person name="Weissenbach J."/>
            <person name="Medigue C."/>
            <person name="Le Paslier D."/>
        </authorList>
    </citation>
    <scope>NUCLEOTIDE SEQUENCE</scope>
</reference>
<evidence type="ECO:0000313" key="1">
    <source>
        <dbReference type="EMBL" id="CBH97615.1"/>
    </source>
</evidence>
<organism evidence="1">
    <name type="scientific">mine drainage metagenome</name>
    <dbReference type="NCBI Taxonomy" id="410659"/>
    <lineage>
        <taxon>unclassified sequences</taxon>
        <taxon>metagenomes</taxon>
        <taxon>ecological metagenomes</taxon>
    </lineage>
</organism>
<sequence length="80" mass="8748">MKLPGIHGLLVDMLVPGKRLGDVVRVPELLWSAQTIPHLDYRLEASEPGAMLAGGHCIPIRLPQAGRFVWHKLHASTHAA</sequence>
<protein>
    <submittedName>
        <fullName evidence="1">Uncharacterized protein</fullName>
    </submittedName>
</protein>
<gene>
    <name evidence="1" type="ORF">CARN2_3089</name>
</gene>
<comment type="caution">
    <text evidence="1">The sequence shown here is derived from an EMBL/GenBank/DDBJ whole genome shotgun (WGS) entry which is preliminary data.</text>
</comment>
<dbReference type="AlphaFoldDB" id="E6PRQ9"/>